<sequence length="55" mass="6189">MLNAQQKISTLLKGLPIDCIAYEVPSQTISQELSDEDKKLHAEITKILSCCPHRH</sequence>
<evidence type="ECO:0000313" key="1">
    <source>
        <dbReference type="EMBL" id="JAH70358.1"/>
    </source>
</evidence>
<reference evidence="1" key="1">
    <citation type="submission" date="2014-11" db="EMBL/GenBank/DDBJ databases">
        <authorList>
            <person name="Amaro Gonzalez C."/>
        </authorList>
    </citation>
    <scope>NUCLEOTIDE SEQUENCE</scope>
</reference>
<proteinExistence type="predicted"/>
<reference evidence="1" key="2">
    <citation type="journal article" date="2015" name="Fish Shellfish Immunol.">
        <title>Early steps in the European eel (Anguilla anguilla)-Vibrio vulnificus interaction in the gills: Role of the RtxA13 toxin.</title>
        <authorList>
            <person name="Callol A."/>
            <person name="Pajuelo D."/>
            <person name="Ebbesson L."/>
            <person name="Teles M."/>
            <person name="MacKenzie S."/>
            <person name="Amaro C."/>
        </authorList>
    </citation>
    <scope>NUCLEOTIDE SEQUENCE</scope>
</reference>
<name>A0A0E9UZG0_ANGAN</name>
<organism evidence="1">
    <name type="scientific">Anguilla anguilla</name>
    <name type="common">European freshwater eel</name>
    <name type="synonym">Muraena anguilla</name>
    <dbReference type="NCBI Taxonomy" id="7936"/>
    <lineage>
        <taxon>Eukaryota</taxon>
        <taxon>Metazoa</taxon>
        <taxon>Chordata</taxon>
        <taxon>Craniata</taxon>
        <taxon>Vertebrata</taxon>
        <taxon>Euteleostomi</taxon>
        <taxon>Actinopterygii</taxon>
        <taxon>Neopterygii</taxon>
        <taxon>Teleostei</taxon>
        <taxon>Anguilliformes</taxon>
        <taxon>Anguillidae</taxon>
        <taxon>Anguilla</taxon>
    </lineage>
</organism>
<accession>A0A0E9UZG0</accession>
<dbReference type="EMBL" id="GBXM01038219">
    <property type="protein sequence ID" value="JAH70358.1"/>
    <property type="molecule type" value="Transcribed_RNA"/>
</dbReference>
<protein>
    <submittedName>
        <fullName evidence="1">Uncharacterized protein</fullName>
    </submittedName>
</protein>
<dbReference type="AlphaFoldDB" id="A0A0E9UZG0"/>